<dbReference type="Gene3D" id="3.40.50.300">
    <property type="entry name" value="P-loop containing nucleotide triphosphate hydrolases"/>
    <property type="match status" value="1"/>
</dbReference>
<dbReference type="Proteomes" id="UP000254133">
    <property type="component" value="Unassembled WGS sequence"/>
</dbReference>
<dbReference type="InterPro" id="IPR027417">
    <property type="entry name" value="P-loop_NTPase"/>
</dbReference>
<gene>
    <name evidence="3" type="ORF">NCTC9426_00197</name>
</gene>
<dbReference type="PANTHER" id="PTHR41287:SF1">
    <property type="entry name" value="PROTEIN YMFN"/>
    <property type="match status" value="1"/>
</dbReference>
<feature type="domain" description="Terminase large subunit-like ATPase" evidence="1">
    <location>
        <begin position="76"/>
        <end position="234"/>
    </location>
</feature>
<dbReference type="AlphaFoldDB" id="A0A378PPI1"/>
<organism evidence="3 4">
    <name type="scientific">Moraxella bovis</name>
    <dbReference type="NCBI Taxonomy" id="476"/>
    <lineage>
        <taxon>Bacteria</taxon>
        <taxon>Pseudomonadati</taxon>
        <taxon>Pseudomonadota</taxon>
        <taxon>Gammaproteobacteria</taxon>
        <taxon>Moraxellales</taxon>
        <taxon>Moraxellaceae</taxon>
        <taxon>Moraxella</taxon>
    </lineage>
</organism>
<accession>A0A378PPI1</accession>
<evidence type="ECO:0000313" key="3">
    <source>
        <dbReference type="EMBL" id="STY90190.1"/>
    </source>
</evidence>
<evidence type="ECO:0000313" key="4">
    <source>
        <dbReference type="Proteomes" id="UP000254133"/>
    </source>
</evidence>
<dbReference type="RefSeq" id="WP_410173927.1">
    <property type="nucleotide sequence ID" value="NZ_CP030241.1"/>
</dbReference>
<dbReference type="Pfam" id="PF20441">
    <property type="entry name" value="TerL_nuclease"/>
    <property type="match status" value="1"/>
</dbReference>
<feature type="domain" description="Terminase large subunit-like endonuclease" evidence="2">
    <location>
        <begin position="462"/>
        <end position="562"/>
    </location>
</feature>
<proteinExistence type="predicted"/>
<dbReference type="InterPro" id="IPR046461">
    <property type="entry name" value="TerL_ATPase"/>
</dbReference>
<dbReference type="Pfam" id="PF03354">
    <property type="entry name" value="TerL_ATPase"/>
    <property type="match status" value="1"/>
</dbReference>
<protein>
    <submittedName>
        <fullName evidence="3">Phage terminase-like protein, large subunit</fullName>
    </submittedName>
</protein>
<dbReference type="InterPro" id="IPR005021">
    <property type="entry name" value="Terminase_largesu-like"/>
</dbReference>
<evidence type="ECO:0000259" key="2">
    <source>
        <dbReference type="Pfam" id="PF20441"/>
    </source>
</evidence>
<dbReference type="EMBL" id="UGPZ01000002">
    <property type="protein sequence ID" value="STY90190.1"/>
    <property type="molecule type" value="Genomic_DNA"/>
</dbReference>
<reference evidence="3 4" key="1">
    <citation type="submission" date="2018-06" db="EMBL/GenBank/DDBJ databases">
        <authorList>
            <consortium name="Pathogen Informatics"/>
            <person name="Doyle S."/>
        </authorList>
    </citation>
    <scope>NUCLEOTIDE SEQUENCE [LARGE SCALE GENOMIC DNA]</scope>
    <source>
        <strain evidence="3 4">NCTC9426</strain>
    </source>
</reference>
<sequence>MCTYNLMSENTPPTWTTALPDWEKRIVKGESLIPCPPLFKAPSDIALRVFKELALVDVLDCPKIGEITRDWVFEFVSVIFGAYDPSAKKRLIKEFFLLISKKNGKSTLSAGIMLTALILNERQSCELVIIAPTKEVANNSFDPMKDMIRVDKELSAIFNVSTHTKTITHRSTQATLKVIAAESDSLAGVKATYVLIDELWVFGKRSGASAMLQEAKGGLASRPEGFVIYLSTMSDEPPAGVFKEKLDYARGVRDGQIIDARFLPVLYEFPKSYIESGDYIKPDNWYITNPNLGASVDNEYLADTLNRAKESHDKNSLQTALAKHLNVEIGISLRANRWAGAEFWEKASKTFTLDELIEKSEVITMGGDGGGLDDLLGCAVVGRLPTPKYIYTDDGGIRHEVKQWWVWVKAWCHPIALERRKQDEPRYRDFEADGDLVIVENVGDDVAEFADIAKKIYDSGKLDKIGLDPAGADDIVIALESIGIPKDTHITGVSQGWKLGGYQKVCERKIASGDLTHANQAMMAWCVGNARVKLSGSGVMMSKSESGNGKIDPVIAMLNAVALMGQNPQPPKSADDIGVYF</sequence>
<dbReference type="PANTHER" id="PTHR41287">
    <property type="match status" value="1"/>
</dbReference>
<dbReference type="InterPro" id="IPR046462">
    <property type="entry name" value="TerL_nuclease"/>
</dbReference>
<evidence type="ECO:0000259" key="1">
    <source>
        <dbReference type="Pfam" id="PF03354"/>
    </source>
</evidence>
<dbReference type="GO" id="GO:0004519">
    <property type="term" value="F:endonuclease activity"/>
    <property type="evidence" value="ECO:0007669"/>
    <property type="project" value="InterPro"/>
</dbReference>
<name>A0A378PPI1_MORBO</name>